<dbReference type="Gene3D" id="1.25.40.10">
    <property type="entry name" value="Tetratricopeptide repeat domain"/>
    <property type="match status" value="1"/>
</dbReference>
<feature type="compositionally biased region" description="Acidic residues" evidence="2">
    <location>
        <begin position="311"/>
        <end position="321"/>
    </location>
</feature>
<evidence type="ECO:0000313" key="6">
    <source>
        <dbReference type="Proteomes" id="UP001154078"/>
    </source>
</evidence>
<comment type="similarity">
    <text evidence="1">Belongs to the aspartyl/asparaginyl beta-hydroxylase family.</text>
</comment>
<dbReference type="PANTHER" id="PTHR12366:SF29">
    <property type="entry name" value="ASPARTYL BETA-HYDROXYLASE, ISOFORM L"/>
    <property type="match status" value="1"/>
</dbReference>
<dbReference type="SUPFAM" id="SSF51197">
    <property type="entry name" value="Clavaminate synthase-like"/>
    <property type="match status" value="1"/>
</dbReference>
<feature type="compositionally biased region" description="Acidic residues" evidence="2">
    <location>
        <begin position="385"/>
        <end position="407"/>
    </location>
</feature>
<feature type="region of interest" description="Disordered" evidence="2">
    <location>
        <begin position="118"/>
        <end position="323"/>
    </location>
</feature>
<evidence type="ECO:0000256" key="3">
    <source>
        <dbReference type="SAM" id="Phobius"/>
    </source>
</evidence>
<evidence type="ECO:0000259" key="4">
    <source>
        <dbReference type="Pfam" id="PF05118"/>
    </source>
</evidence>
<feature type="compositionally biased region" description="Acidic residues" evidence="2">
    <location>
        <begin position="254"/>
        <end position="305"/>
    </location>
</feature>
<accession>A0A9P0FLV4</accession>
<dbReference type="OrthoDB" id="438431at2759"/>
<dbReference type="InterPro" id="IPR007803">
    <property type="entry name" value="Asp/Arg/Pro-Hydrxlase"/>
</dbReference>
<keyword evidence="6" id="KW-1185">Reference proteome</keyword>
<evidence type="ECO:0000313" key="5">
    <source>
        <dbReference type="EMBL" id="CAH0562591.1"/>
    </source>
</evidence>
<feature type="compositionally biased region" description="Basic and acidic residues" evidence="2">
    <location>
        <begin position="350"/>
        <end position="370"/>
    </location>
</feature>
<keyword evidence="3" id="KW-1133">Transmembrane helix</keyword>
<dbReference type="Proteomes" id="UP001154078">
    <property type="component" value="Chromosome 8"/>
</dbReference>
<dbReference type="SUPFAM" id="SSF48452">
    <property type="entry name" value="TPR-like"/>
    <property type="match status" value="1"/>
</dbReference>
<evidence type="ECO:0000256" key="2">
    <source>
        <dbReference type="SAM" id="MobiDB-lite"/>
    </source>
</evidence>
<dbReference type="InterPro" id="IPR039038">
    <property type="entry name" value="ASPH"/>
</dbReference>
<proteinExistence type="inferred from homology"/>
<keyword evidence="3" id="KW-0472">Membrane</keyword>
<dbReference type="AlphaFoldDB" id="A0A9P0FLV4"/>
<feature type="compositionally biased region" description="Acidic residues" evidence="2">
    <location>
        <begin position="145"/>
        <end position="245"/>
    </location>
</feature>
<dbReference type="Gene3D" id="2.60.120.330">
    <property type="entry name" value="B-lactam Antibiotic, Isopenicillin N Synthase, Chain"/>
    <property type="match status" value="1"/>
</dbReference>
<dbReference type="GO" id="GO:0062101">
    <property type="term" value="F:peptidyl-aspartic acid 3-dioxygenase activity"/>
    <property type="evidence" value="ECO:0007669"/>
    <property type="project" value="InterPro"/>
</dbReference>
<dbReference type="PANTHER" id="PTHR12366">
    <property type="entry name" value="ASPARTYL/ASPARAGINYL BETA-HYDROXYLASE"/>
    <property type="match status" value="1"/>
</dbReference>
<feature type="domain" description="Aspartyl/asparaginy/proline hydroxylase" evidence="4">
    <location>
        <begin position="783"/>
        <end position="935"/>
    </location>
</feature>
<gene>
    <name evidence="5" type="ORF">MELIAE_LOCUS11664</name>
</gene>
<dbReference type="Pfam" id="PF05118">
    <property type="entry name" value="Asp_Arg_Hydrox"/>
    <property type="match status" value="1"/>
</dbReference>
<keyword evidence="3" id="KW-0812">Transmembrane</keyword>
<sequence>MSGDVQPRKRKDKKKRKDDSADQAPAPPQLPPLISLNDDVNIHVHKEDGTGGNICSKIIFILLSSALIVLIGLIITEYRGLTDLDTVDNDSRYSQYFEGWVDTTADDHDDHDDVEKALSHEEEDHGQHDEEEEEEEKALSHEEDDHNDEDDHDEDEDDEEQAASDEEVDASQEDEDDDEAPQDDDDDEIAQEDDDEEQEDDDNDSQVDDDDEESPLSEEQQQDDDDDNVSQEEPANDDDDDEDEDQKDKSPEVQGDDEDEKAVSDEVQDVENTGGDDDDEAADNEKDDDDDDDEAKTVQMEDEAEDVKMEESDDKEGDEGEAGSNMVVKLGVGLALLVVAHVVLIKKWKSAPEESTRKDEAHEPTPDLSRRNTLIPPPPLQEIEHDIEDDGEEYSDDEEEYSEEEAPVETKSAKLKYQELRTNYTRPFTSGSDEPKPDDEDEEYEEEGSEEEDEVDEEVEEEQSENEEFNEDEDEELLKRLEEKYGKLDAKQKGEDDEELSTWERVNPEVADESDDEEYANKDITNPDDWEVKEKIDEAQKSINNNAANAIKLFDDILQQFPSSPRSLYGKAQALDALADQKRSNELLQKALDLYLEVLNDKKTTNTLFKVVAERAIKRLRFIGQYRKAISVQNALIEKFPDISEYSNELAVTYLTVNRIPEARVILQKVLSKWPNDGFALVHYGFILKTVDDNLVDGIQFLQKGIQTNHKGVIDGRFFFHLGDALTRVGKNDEALKLYEHGVKHGVFLSKYQRSLYNVPRLSGKPWWNKNETPYDQLFKELESNWKEIKREGLNILNQKGYFQDESEKLRDKGDWKQFELYARGQKNVENCKKCPITCGIIDSNPSARGCKRGQTKFSVMHPGTHVWPHCGPTNCRLRAHLGLEVPSNTYIRVAEETRSWENGKVLIFDDSFEHEVWHNGSQFRLVLIVDVWHPELTAQEIKGLSPI</sequence>
<feature type="region of interest" description="Disordered" evidence="2">
    <location>
        <begin position="348"/>
        <end position="502"/>
    </location>
</feature>
<feature type="compositionally biased region" description="Basic and acidic residues" evidence="2">
    <location>
        <begin position="118"/>
        <end position="128"/>
    </location>
</feature>
<name>A0A9P0FLV4_BRAAE</name>
<dbReference type="InterPro" id="IPR011990">
    <property type="entry name" value="TPR-like_helical_dom_sf"/>
</dbReference>
<dbReference type="EMBL" id="OV121139">
    <property type="protein sequence ID" value="CAH0562591.1"/>
    <property type="molecule type" value="Genomic_DNA"/>
</dbReference>
<dbReference type="GO" id="GO:0005783">
    <property type="term" value="C:endoplasmic reticulum"/>
    <property type="evidence" value="ECO:0007669"/>
    <property type="project" value="TreeGrafter"/>
</dbReference>
<dbReference type="InterPro" id="IPR027443">
    <property type="entry name" value="IPNS-like_sf"/>
</dbReference>
<protein>
    <recommendedName>
        <fullName evidence="4">Aspartyl/asparaginy/proline hydroxylase domain-containing protein</fullName>
    </recommendedName>
</protein>
<feature type="region of interest" description="Disordered" evidence="2">
    <location>
        <begin position="1"/>
        <end position="35"/>
    </location>
</feature>
<feature type="compositionally biased region" description="Basic and acidic residues" evidence="2">
    <location>
        <begin position="477"/>
        <end position="494"/>
    </location>
</feature>
<reference evidence="5" key="1">
    <citation type="submission" date="2021-12" db="EMBL/GenBank/DDBJ databases">
        <authorList>
            <person name="King R."/>
        </authorList>
    </citation>
    <scope>NUCLEOTIDE SEQUENCE</scope>
</reference>
<feature type="compositionally biased region" description="Polar residues" evidence="2">
    <location>
        <begin position="420"/>
        <end position="432"/>
    </location>
</feature>
<evidence type="ECO:0000256" key="1">
    <source>
        <dbReference type="ARBA" id="ARBA00007730"/>
    </source>
</evidence>
<feature type="compositionally biased region" description="Acidic residues" evidence="2">
    <location>
        <begin position="436"/>
        <end position="476"/>
    </location>
</feature>
<feature type="transmembrane region" description="Helical" evidence="3">
    <location>
        <begin position="54"/>
        <end position="75"/>
    </location>
</feature>
<organism evidence="5 6">
    <name type="scientific">Brassicogethes aeneus</name>
    <name type="common">Rape pollen beetle</name>
    <name type="synonym">Meligethes aeneus</name>
    <dbReference type="NCBI Taxonomy" id="1431903"/>
    <lineage>
        <taxon>Eukaryota</taxon>
        <taxon>Metazoa</taxon>
        <taxon>Ecdysozoa</taxon>
        <taxon>Arthropoda</taxon>
        <taxon>Hexapoda</taxon>
        <taxon>Insecta</taxon>
        <taxon>Pterygota</taxon>
        <taxon>Neoptera</taxon>
        <taxon>Endopterygota</taxon>
        <taxon>Coleoptera</taxon>
        <taxon>Polyphaga</taxon>
        <taxon>Cucujiformia</taxon>
        <taxon>Nitidulidae</taxon>
        <taxon>Meligethinae</taxon>
        <taxon>Brassicogethes</taxon>
    </lineage>
</organism>